<gene>
    <name evidence="1" type="ORF">BZA70DRAFT_271629</name>
</gene>
<protein>
    <recommendedName>
        <fullName evidence="3">FAR1 domain-containing protein</fullName>
    </recommendedName>
</protein>
<sequence length="257" mass="30050">MTDFSGATLFTAGPMYEEKPQTQHCSNCHYHHTLDRFGIAPNGMRRKTCRKRKKKEVVYDSWSEFLEFAQDWHDKEDLELMTIEKRFLIKDLPVSFTDTPNSINNSPDSGISDKLQRKRFHRPATQLMEALFKAGGYRFKYRGTSSGKILHFDCCQDETRVNTKRDHDGRLRQRDRVRMTRFPCEGRLVLYVDVEMQIVSLRLNHKHHEAYNDTGVTPAMRDSIDERILEISPCNIYRSLTRTNIECQTAASLQHVS</sequence>
<proteinExistence type="predicted"/>
<evidence type="ECO:0008006" key="3">
    <source>
        <dbReference type="Google" id="ProtNLM"/>
    </source>
</evidence>
<name>A0ABR1FCI2_9ASCO</name>
<dbReference type="GeneID" id="90037028"/>
<accession>A0ABR1FCI2</accession>
<organism evidence="1 2">
    <name type="scientific">Myxozyma melibiosi</name>
    <dbReference type="NCBI Taxonomy" id="54550"/>
    <lineage>
        <taxon>Eukaryota</taxon>
        <taxon>Fungi</taxon>
        <taxon>Dikarya</taxon>
        <taxon>Ascomycota</taxon>
        <taxon>Saccharomycotina</taxon>
        <taxon>Lipomycetes</taxon>
        <taxon>Lipomycetales</taxon>
        <taxon>Lipomycetaceae</taxon>
        <taxon>Myxozyma</taxon>
    </lineage>
</organism>
<comment type="caution">
    <text evidence="1">The sequence shown here is derived from an EMBL/GenBank/DDBJ whole genome shotgun (WGS) entry which is preliminary data.</text>
</comment>
<dbReference type="RefSeq" id="XP_064770593.1">
    <property type="nucleotide sequence ID" value="XM_064911516.1"/>
</dbReference>
<dbReference type="Proteomes" id="UP001498771">
    <property type="component" value="Unassembled WGS sequence"/>
</dbReference>
<keyword evidence="2" id="KW-1185">Reference proteome</keyword>
<dbReference type="EMBL" id="JBBJBU010000001">
    <property type="protein sequence ID" value="KAK7207560.1"/>
    <property type="molecule type" value="Genomic_DNA"/>
</dbReference>
<evidence type="ECO:0000313" key="1">
    <source>
        <dbReference type="EMBL" id="KAK7207560.1"/>
    </source>
</evidence>
<evidence type="ECO:0000313" key="2">
    <source>
        <dbReference type="Proteomes" id="UP001498771"/>
    </source>
</evidence>
<reference evidence="1 2" key="1">
    <citation type="submission" date="2024-03" db="EMBL/GenBank/DDBJ databases">
        <title>Genome-scale model development and genomic sequencing of the oleaginous clade Lipomyces.</title>
        <authorList>
            <consortium name="Lawrence Berkeley National Laboratory"/>
            <person name="Czajka J.J."/>
            <person name="Han Y."/>
            <person name="Kim J."/>
            <person name="Mondo S.J."/>
            <person name="Hofstad B.A."/>
            <person name="Robles A."/>
            <person name="Haridas S."/>
            <person name="Riley R."/>
            <person name="LaButti K."/>
            <person name="Pangilinan J."/>
            <person name="Andreopoulos W."/>
            <person name="Lipzen A."/>
            <person name="Yan J."/>
            <person name="Wang M."/>
            <person name="Ng V."/>
            <person name="Grigoriev I.V."/>
            <person name="Spatafora J.W."/>
            <person name="Magnuson J.K."/>
            <person name="Baker S.E."/>
            <person name="Pomraning K.R."/>
        </authorList>
    </citation>
    <scope>NUCLEOTIDE SEQUENCE [LARGE SCALE GENOMIC DNA]</scope>
    <source>
        <strain evidence="1 2">Phaff 52-87</strain>
    </source>
</reference>